<dbReference type="PANTHER" id="PTHR10579">
    <property type="entry name" value="CALCIUM-ACTIVATED CHLORIDE CHANNEL REGULATOR"/>
    <property type="match status" value="1"/>
</dbReference>
<evidence type="ECO:0000259" key="2">
    <source>
        <dbReference type="PROSITE" id="PS50234"/>
    </source>
</evidence>
<proteinExistence type="predicted"/>
<dbReference type="InterPro" id="IPR036465">
    <property type="entry name" value="vWFA_dom_sf"/>
</dbReference>
<dbReference type="SMART" id="SM00327">
    <property type="entry name" value="VWA"/>
    <property type="match status" value="1"/>
</dbReference>
<dbReference type="Gene3D" id="3.40.50.410">
    <property type="entry name" value="von Willebrand factor, type A domain"/>
    <property type="match status" value="1"/>
</dbReference>
<organism evidence="3 4">
    <name type="scientific">Amycolatopsis nalaikhensis</name>
    <dbReference type="NCBI Taxonomy" id="715472"/>
    <lineage>
        <taxon>Bacteria</taxon>
        <taxon>Bacillati</taxon>
        <taxon>Actinomycetota</taxon>
        <taxon>Actinomycetes</taxon>
        <taxon>Pseudonocardiales</taxon>
        <taxon>Pseudonocardiaceae</taxon>
        <taxon>Amycolatopsis</taxon>
    </lineage>
</organism>
<feature type="region of interest" description="Disordered" evidence="1">
    <location>
        <begin position="589"/>
        <end position="611"/>
    </location>
</feature>
<dbReference type="Proteomes" id="UP001227101">
    <property type="component" value="Chromosome"/>
</dbReference>
<dbReference type="SUPFAM" id="SSF53300">
    <property type="entry name" value="vWA-like"/>
    <property type="match status" value="1"/>
</dbReference>
<name>A0ABY8XQ36_9PSEU</name>
<feature type="domain" description="VWFA" evidence="2">
    <location>
        <begin position="179"/>
        <end position="418"/>
    </location>
</feature>
<dbReference type="InterPro" id="IPR002035">
    <property type="entry name" value="VWF_A"/>
</dbReference>
<dbReference type="InterPro" id="IPR051266">
    <property type="entry name" value="CLCR"/>
</dbReference>
<protein>
    <submittedName>
        <fullName evidence="3">VWA domain-containing protein</fullName>
    </submittedName>
</protein>
<dbReference type="CDD" id="cd00198">
    <property type="entry name" value="vWFA"/>
    <property type="match status" value="1"/>
</dbReference>
<dbReference type="PANTHER" id="PTHR10579:SF102">
    <property type="entry name" value="EXPRESSED PROTEIN"/>
    <property type="match status" value="1"/>
</dbReference>
<gene>
    <name evidence="3" type="ORF">QP939_03630</name>
</gene>
<accession>A0ABY8XQ36</accession>
<dbReference type="Pfam" id="PF00092">
    <property type="entry name" value="VWA"/>
    <property type="match status" value="1"/>
</dbReference>
<feature type="region of interest" description="Disordered" evidence="1">
    <location>
        <begin position="1"/>
        <end position="22"/>
    </location>
</feature>
<evidence type="ECO:0000256" key="1">
    <source>
        <dbReference type="SAM" id="MobiDB-lite"/>
    </source>
</evidence>
<dbReference type="PROSITE" id="PS50234">
    <property type="entry name" value="VWFA"/>
    <property type="match status" value="1"/>
</dbReference>
<dbReference type="RefSeq" id="WP_285455094.1">
    <property type="nucleotide sequence ID" value="NZ_CP127173.1"/>
</dbReference>
<reference evidence="3 4" key="1">
    <citation type="submission" date="2023-06" db="EMBL/GenBank/DDBJ databases">
        <authorList>
            <person name="Oyuntsetseg B."/>
            <person name="Kim S.B."/>
        </authorList>
    </citation>
    <scope>NUCLEOTIDE SEQUENCE [LARGE SCALE GENOMIC DNA]</scope>
    <source>
        <strain evidence="3 4">2-2</strain>
    </source>
</reference>
<evidence type="ECO:0000313" key="3">
    <source>
        <dbReference type="EMBL" id="WIV57787.1"/>
    </source>
</evidence>
<evidence type="ECO:0000313" key="4">
    <source>
        <dbReference type="Proteomes" id="UP001227101"/>
    </source>
</evidence>
<sequence>MSTRMADSAAHRLAPVPPGGPIGGHSVAVPRGTAGTGPCVFTVRSAEGELASAVRAVPLAEVPSGVVAIGEDLVGEWDIDVDQAEWTLTRVDPVPIGTLTLELPTEREPDASAREIAGAGLVDELLWVPADGSDCWLTVGGVPHRVRNIDVGGRTGIVAVITGNTAIELYASAVRAGVDIVILADCSGSMQIDDLPAGGESRRLTPGGARWLTRMEALQQALHDLLRMRLQISGRISRLALLEFNHQTRQRFPRDGGMAQLDAGSTSHQIDEFRHGVALLRPFGTTDIGNALHEAANLLYQHGHAGNDKLIVLVSDGADWSPKGEKGSGEVVYAVQEPVSLMAHLHRDMGIRLHAIGIGTAELFHRRGGWEPNAASVPNHTLLAELVKVGGGDPATVGGLDVLEDYFSGLAAGMVHRIRDRLTERRAPGPLPDHTRAALARLTASAGQDHGALRTELRGQIIELVGRCSNESQRALGGPIWDVQRVDALCQRHMIASTSTDDALTRFLATAARTLRPNALADDIGEVTAAWCGTLDRLESMSRHQGPVAPRFGLEFSVRADTPAEVHLHVMDRLRDELTQLHVRLGKLPDHEPVSPRQANPVSSAGFFYQD</sequence>
<dbReference type="EMBL" id="CP127173">
    <property type="protein sequence ID" value="WIV57787.1"/>
    <property type="molecule type" value="Genomic_DNA"/>
</dbReference>
<keyword evidence="4" id="KW-1185">Reference proteome</keyword>